<accession>A0A154VY81</accession>
<dbReference type="PROSITE" id="PS50851">
    <property type="entry name" value="CHEW"/>
    <property type="match status" value="1"/>
</dbReference>
<dbReference type="InterPro" id="IPR036061">
    <property type="entry name" value="CheW-like_dom_sf"/>
</dbReference>
<protein>
    <recommendedName>
        <fullName evidence="1">CheW-like domain-containing protein</fullName>
    </recommendedName>
</protein>
<feature type="domain" description="CheW-like" evidence="1">
    <location>
        <begin position="60"/>
        <end position="206"/>
    </location>
</feature>
<dbReference type="Proteomes" id="UP000076400">
    <property type="component" value="Unassembled WGS sequence"/>
</dbReference>
<dbReference type="OrthoDB" id="3291462at2"/>
<evidence type="ECO:0000259" key="1">
    <source>
        <dbReference type="PROSITE" id="PS50851"/>
    </source>
</evidence>
<dbReference type="SMART" id="SM00260">
    <property type="entry name" value="CheW"/>
    <property type="match status" value="1"/>
</dbReference>
<dbReference type="GO" id="GO:0006935">
    <property type="term" value="P:chemotaxis"/>
    <property type="evidence" value="ECO:0007669"/>
    <property type="project" value="InterPro"/>
</dbReference>
<sequence length="211" mass="22993">MVEPSKRFDWDAAQKRLAALEDRLDPAKIEHPDVIRHVLEERARKYAAPPPGKTVSEEALVPLFHFQVDGARVAIEADAVAQITPYQPPAQIPCTPRHVRGLIHLKGQLVTVLDLAPLLWSKGQTRDPRWIVGLNAQGVSVALLADGIAGTRPTAVTEQPKANAEQPGWATNIVEGTFLVDINRLLTDSRVRVDEETISITGGDERGSVSG</sequence>
<dbReference type="GO" id="GO:0007165">
    <property type="term" value="P:signal transduction"/>
    <property type="evidence" value="ECO:0007669"/>
    <property type="project" value="InterPro"/>
</dbReference>
<proteinExistence type="predicted"/>
<name>A0A154VY81_9PROT</name>
<dbReference type="RefSeq" id="WP_067557715.1">
    <property type="nucleotide sequence ID" value="NZ_LPXN01000125.1"/>
</dbReference>
<dbReference type="Pfam" id="PF01584">
    <property type="entry name" value="CheW"/>
    <property type="match status" value="1"/>
</dbReference>
<dbReference type="STRING" id="580166.AUP43_11170"/>
<dbReference type="SUPFAM" id="SSF50341">
    <property type="entry name" value="CheW-like"/>
    <property type="match status" value="1"/>
</dbReference>
<reference evidence="2 3" key="1">
    <citation type="submission" date="2015-12" db="EMBL/GenBank/DDBJ databases">
        <title>Genome sequence of Oceanibaculum pacificum MCCC 1A02656.</title>
        <authorList>
            <person name="Lu L."/>
            <person name="Lai Q."/>
            <person name="Shao Z."/>
            <person name="Qian P."/>
        </authorList>
    </citation>
    <scope>NUCLEOTIDE SEQUENCE [LARGE SCALE GENOMIC DNA]</scope>
    <source>
        <strain evidence="2 3">MCCC 1A02656</strain>
    </source>
</reference>
<dbReference type="Gene3D" id="2.30.30.40">
    <property type="entry name" value="SH3 Domains"/>
    <property type="match status" value="1"/>
</dbReference>
<dbReference type="EMBL" id="LPXN01000125">
    <property type="protein sequence ID" value="KZD06198.1"/>
    <property type="molecule type" value="Genomic_DNA"/>
</dbReference>
<dbReference type="InterPro" id="IPR002545">
    <property type="entry name" value="CheW-lke_dom"/>
</dbReference>
<gene>
    <name evidence="2" type="ORF">AUP43_11170</name>
</gene>
<comment type="caution">
    <text evidence="2">The sequence shown here is derived from an EMBL/GenBank/DDBJ whole genome shotgun (WGS) entry which is preliminary data.</text>
</comment>
<keyword evidence="3" id="KW-1185">Reference proteome</keyword>
<evidence type="ECO:0000313" key="3">
    <source>
        <dbReference type="Proteomes" id="UP000076400"/>
    </source>
</evidence>
<evidence type="ECO:0000313" key="2">
    <source>
        <dbReference type="EMBL" id="KZD06198.1"/>
    </source>
</evidence>
<dbReference type="AlphaFoldDB" id="A0A154VY81"/>
<organism evidence="2 3">
    <name type="scientific">Oceanibaculum pacificum</name>
    <dbReference type="NCBI Taxonomy" id="580166"/>
    <lineage>
        <taxon>Bacteria</taxon>
        <taxon>Pseudomonadati</taxon>
        <taxon>Pseudomonadota</taxon>
        <taxon>Alphaproteobacteria</taxon>
        <taxon>Rhodospirillales</taxon>
        <taxon>Oceanibaculaceae</taxon>
        <taxon>Oceanibaculum</taxon>
    </lineage>
</organism>
<dbReference type="Gene3D" id="2.40.50.180">
    <property type="entry name" value="CheA-289, Domain 4"/>
    <property type="match status" value="1"/>
</dbReference>